<dbReference type="Proteomes" id="UP000244722">
    <property type="component" value="Unassembled WGS sequence"/>
</dbReference>
<dbReference type="AlphaFoldDB" id="A0A2T6ZPU2"/>
<gene>
    <name evidence="1" type="ORF">B9Z19DRAFT_890920</name>
</gene>
<evidence type="ECO:0000313" key="2">
    <source>
        <dbReference type="Proteomes" id="UP000244722"/>
    </source>
</evidence>
<sequence length="184" mass="19795">PRHAKTHPSPTAFITHLITTYPHSRISLIICLPSPATATTMPPFLRLPRTLQTISAARNILVAFAPTPPLFRATVASLQDKGLEEVGVLAVWGLVRAHWTAGSAEWWAGGIGRGIAAVVEVAGCGWVFGEGAVEEEGEEGGDEDGDGEEWWGAEVPVLVGGDRSTDVAGVFGKWCFVERRERRE</sequence>
<keyword evidence="2" id="KW-1185">Reference proteome</keyword>
<comment type="caution">
    <text evidence="1">The sequence shown here is derived from an EMBL/GenBank/DDBJ whole genome shotgun (WGS) entry which is preliminary data.</text>
</comment>
<evidence type="ECO:0000313" key="1">
    <source>
        <dbReference type="EMBL" id="PUU77503.1"/>
    </source>
</evidence>
<proteinExistence type="predicted"/>
<feature type="non-terminal residue" evidence="1">
    <location>
        <position position="184"/>
    </location>
</feature>
<dbReference type="EMBL" id="NESQ01000151">
    <property type="protein sequence ID" value="PUU77503.1"/>
    <property type="molecule type" value="Genomic_DNA"/>
</dbReference>
<reference evidence="1 2" key="1">
    <citation type="submission" date="2017-04" db="EMBL/GenBank/DDBJ databases">
        <title>Draft genome sequence of Tuber borchii Vittad., a whitish edible truffle.</title>
        <authorList>
            <consortium name="DOE Joint Genome Institute"/>
            <person name="Murat C."/>
            <person name="Kuo A."/>
            <person name="Barry K.W."/>
            <person name="Clum A."/>
            <person name="Dockter R.B."/>
            <person name="Fauchery L."/>
            <person name="Iotti M."/>
            <person name="Kohler A."/>
            <person name="Labutti K."/>
            <person name="Lindquist E.A."/>
            <person name="Lipzen A."/>
            <person name="Ohm R.A."/>
            <person name="Wang M."/>
            <person name="Grigoriev I.V."/>
            <person name="Zambonelli A."/>
            <person name="Martin F.M."/>
        </authorList>
    </citation>
    <scope>NUCLEOTIDE SEQUENCE [LARGE SCALE GENOMIC DNA]</scope>
    <source>
        <strain evidence="1 2">Tbo3840</strain>
    </source>
</reference>
<accession>A0A2T6ZPU2</accession>
<protein>
    <submittedName>
        <fullName evidence="1">Uncharacterized protein</fullName>
    </submittedName>
</protein>
<feature type="non-terminal residue" evidence="1">
    <location>
        <position position="1"/>
    </location>
</feature>
<dbReference type="OrthoDB" id="5411941at2759"/>
<name>A0A2T6ZPU2_TUBBO</name>
<organism evidence="1 2">
    <name type="scientific">Tuber borchii</name>
    <name type="common">White truffle</name>
    <dbReference type="NCBI Taxonomy" id="42251"/>
    <lineage>
        <taxon>Eukaryota</taxon>
        <taxon>Fungi</taxon>
        <taxon>Dikarya</taxon>
        <taxon>Ascomycota</taxon>
        <taxon>Pezizomycotina</taxon>
        <taxon>Pezizomycetes</taxon>
        <taxon>Pezizales</taxon>
        <taxon>Tuberaceae</taxon>
        <taxon>Tuber</taxon>
    </lineage>
</organism>